<proteinExistence type="predicted"/>
<protein>
    <submittedName>
        <fullName evidence="3">Cysteine hydrolase</fullName>
    </submittedName>
</protein>
<sequence>MTAPATESRETTGCAARTVLLAMDFQHGIADRFAGTGVLERARAAVEAARDSGIPVVWVRVAFRPCYPEIAPTSGFAGISARAGETGMTEDSPATALHEALAPRPEEPVVIKRRISAFTGSDLEVLLRGPQAESLVLAGISTSGVVLSTLRQAADLDFRLTVLADACADPDEEVHRVLTQKVFPRQATVTTVDEWAEGLTGA</sequence>
<keyword evidence="4" id="KW-1185">Reference proteome</keyword>
<dbReference type="Proteomes" id="UP000612352">
    <property type="component" value="Unassembled WGS sequence"/>
</dbReference>
<organism evidence="3 4">
    <name type="scientific">Brachybacterium halotolerans</name>
    <dbReference type="NCBI Taxonomy" id="2795215"/>
    <lineage>
        <taxon>Bacteria</taxon>
        <taxon>Bacillati</taxon>
        <taxon>Actinomycetota</taxon>
        <taxon>Actinomycetes</taxon>
        <taxon>Micrococcales</taxon>
        <taxon>Dermabacteraceae</taxon>
        <taxon>Brachybacterium</taxon>
    </lineage>
</organism>
<keyword evidence="1 3" id="KW-0378">Hydrolase</keyword>
<dbReference type="Pfam" id="PF00857">
    <property type="entry name" value="Isochorismatase"/>
    <property type="match status" value="1"/>
</dbReference>
<evidence type="ECO:0000313" key="4">
    <source>
        <dbReference type="Proteomes" id="UP000612352"/>
    </source>
</evidence>
<dbReference type="InterPro" id="IPR050272">
    <property type="entry name" value="Isochorismatase-like_hydrls"/>
</dbReference>
<dbReference type="RefSeq" id="WP_200502446.1">
    <property type="nucleotide sequence ID" value="NZ_JAEDAJ010000005.1"/>
</dbReference>
<dbReference type="InterPro" id="IPR000868">
    <property type="entry name" value="Isochorismatase-like_dom"/>
</dbReference>
<dbReference type="SUPFAM" id="SSF52499">
    <property type="entry name" value="Isochorismatase-like hydrolases"/>
    <property type="match status" value="1"/>
</dbReference>
<dbReference type="PANTHER" id="PTHR43540:SF1">
    <property type="entry name" value="ISOCHORISMATASE HYDROLASE"/>
    <property type="match status" value="1"/>
</dbReference>
<dbReference type="InterPro" id="IPR036380">
    <property type="entry name" value="Isochorismatase-like_sf"/>
</dbReference>
<comment type="caution">
    <text evidence="3">The sequence shown here is derived from an EMBL/GenBank/DDBJ whole genome shotgun (WGS) entry which is preliminary data.</text>
</comment>
<gene>
    <name evidence="3" type="ORF">I8D64_10220</name>
</gene>
<feature type="domain" description="Isochorismatase-like" evidence="2">
    <location>
        <begin position="18"/>
        <end position="194"/>
    </location>
</feature>
<reference evidence="3 4" key="1">
    <citation type="submission" date="2020-12" db="EMBL/GenBank/DDBJ databases">
        <title>Brachybacterium sp. MASK1Z-5, whole genome shotgun sequence.</title>
        <authorList>
            <person name="Tuo L."/>
        </authorList>
    </citation>
    <scope>NUCLEOTIDE SEQUENCE [LARGE SCALE GENOMIC DNA]</scope>
    <source>
        <strain evidence="3 4">MASK1Z-5</strain>
    </source>
</reference>
<name>A0ABS1BCQ5_9MICO</name>
<dbReference type="CDD" id="cd00431">
    <property type="entry name" value="cysteine_hydrolases"/>
    <property type="match status" value="1"/>
</dbReference>
<dbReference type="GO" id="GO:0016787">
    <property type="term" value="F:hydrolase activity"/>
    <property type="evidence" value="ECO:0007669"/>
    <property type="project" value="UniProtKB-KW"/>
</dbReference>
<evidence type="ECO:0000313" key="3">
    <source>
        <dbReference type="EMBL" id="MBK0331780.1"/>
    </source>
</evidence>
<dbReference type="Gene3D" id="3.40.50.850">
    <property type="entry name" value="Isochorismatase-like"/>
    <property type="match status" value="1"/>
</dbReference>
<evidence type="ECO:0000256" key="1">
    <source>
        <dbReference type="ARBA" id="ARBA00022801"/>
    </source>
</evidence>
<dbReference type="EMBL" id="JAEDAJ010000005">
    <property type="protein sequence ID" value="MBK0331780.1"/>
    <property type="molecule type" value="Genomic_DNA"/>
</dbReference>
<accession>A0ABS1BCQ5</accession>
<evidence type="ECO:0000259" key="2">
    <source>
        <dbReference type="Pfam" id="PF00857"/>
    </source>
</evidence>
<dbReference type="PANTHER" id="PTHR43540">
    <property type="entry name" value="PEROXYUREIDOACRYLATE/UREIDOACRYLATE AMIDOHYDROLASE-RELATED"/>
    <property type="match status" value="1"/>
</dbReference>